<feature type="domain" description="LCCL" evidence="2">
    <location>
        <begin position="243"/>
        <end position="329"/>
    </location>
</feature>
<dbReference type="InterPro" id="IPR051957">
    <property type="entry name" value="CRISP-LCCL_domain"/>
</dbReference>
<protein>
    <recommendedName>
        <fullName evidence="2">LCCL domain-containing protein</fullName>
    </recommendedName>
</protein>
<name>A0A6F8XX60_9ACTN</name>
<evidence type="ECO:0000256" key="1">
    <source>
        <dbReference type="SAM" id="SignalP"/>
    </source>
</evidence>
<dbReference type="RefSeq" id="WP_173037912.1">
    <property type="nucleotide sequence ID" value="NZ_AP022870.1"/>
</dbReference>
<dbReference type="KEGG" id="pfla:Pflav_047310"/>
<dbReference type="Pfam" id="PF03815">
    <property type="entry name" value="LCCL"/>
    <property type="match status" value="5"/>
</dbReference>
<dbReference type="PROSITE" id="PS50820">
    <property type="entry name" value="LCCL"/>
    <property type="match status" value="5"/>
</dbReference>
<feature type="chain" id="PRO_5026316082" description="LCCL domain-containing protein" evidence="1">
    <location>
        <begin position="32"/>
        <end position="536"/>
    </location>
</feature>
<sequence length="536" mass="53871">MRKFPRIWKLIVTILVLTPTALVAASTPAHAIDIVTWGTNASAYRGMTGDVTVICPAAGSVYATTGTFTYTDSSSICSAAAHAGVITVATGGFVTITPNAGTAFYYGTTRNGVTTSSYGYSYPGFTIVDGTTDPGGIGWNRGASEFRGRGGTFTFICPAGGSYYATDGTFTYTDSSSICTAAAHAGVITAASGGQVTITPTTGTAFYYGTTRNGVTTNSYGYSYPGFTILGGTTDPGGIGWNRGASEFRGRGGTFTFICPAGGSSYATTGTFTYTDGSSICTAAAHAGVITIATGGPVTITPDAGTAFYYGTTRNGVTTNSYGYSAPGFTVAGGTTAPGAIGWNRGASEFRSRTGPFTFICPAGGSFYATTGTFTYSDDSSICTAAVHAGVITVAAGGPVTITPTAGTAFYIGTTRNGATTNSYGYSYPGYTFAGGTTAPGGIGWNRTAAELRGRAGSFTFICPAGGSFYAVTGTGTYADSSSICTAAVHAGVITRAAGGTVTVTPNSGTASYAGTTANGVTTSSYGYSYPGFTVS</sequence>
<feature type="domain" description="LCCL" evidence="2">
    <location>
        <begin position="439"/>
        <end position="533"/>
    </location>
</feature>
<feature type="domain" description="LCCL" evidence="2">
    <location>
        <begin position="168"/>
        <end position="227"/>
    </location>
</feature>
<evidence type="ECO:0000313" key="4">
    <source>
        <dbReference type="Proteomes" id="UP000502508"/>
    </source>
</evidence>
<dbReference type="Proteomes" id="UP000502508">
    <property type="component" value="Chromosome"/>
</dbReference>
<dbReference type="SUPFAM" id="SSF69848">
    <property type="entry name" value="LCCL domain"/>
    <property type="match status" value="5"/>
</dbReference>
<proteinExistence type="predicted"/>
<keyword evidence="1" id="KW-0732">Signal</keyword>
<reference evidence="3 4" key="2">
    <citation type="submission" date="2020-03" db="EMBL/GenBank/DDBJ databases">
        <authorList>
            <person name="Ichikawa N."/>
            <person name="Kimura A."/>
            <person name="Kitahashi Y."/>
            <person name="Uohara A."/>
        </authorList>
    </citation>
    <scope>NUCLEOTIDE SEQUENCE [LARGE SCALE GENOMIC DNA]</scope>
    <source>
        <strain evidence="3 4">NBRC 107702</strain>
    </source>
</reference>
<dbReference type="SMART" id="SM00603">
    <property type="entry name" value="LCCL"/>
    <property type="match status" value="5"/>
</dbReference>
<gene>
    <name evidence="3" type="ORF">Pflav_047310</name>
</gene>
<keyword evidence="4" id="KW-1185">Reference proteome</keyword>
<evidence type="ECO:0000259" key="2">
    <source>
        <dbReference type="PROSITE" id="PS50820"/>
    </source>
</evidence>
<organism evidence="3 4">
    <name type="scientific">Phytohabitans flavus</name>
    <dbReference type="NCBI Taxonomy" id="1076124"/>
    <lineage>
        <taxon>Bacteria</taxon>
        <taxon>Bacillati</taxon>
        <taxon>Actinomycetota</taxon>
        <taxon>Actinomycetes</taxon>
        <taxon>Micromonosporales</taxon>
        <taxon>Micromonosporaceae</taxon>
    </lineage>
</organism>
<dbReference type="AlphaFoldDB" id="A0A6F8XX60"/>
<feature type="domain" description="LCCL" evidence="2">
    <location>
        <begin position="372"/>
        <end position="421"/>
    </location>
</feature>
<dbReference type="PANTHER" id="PTHR31331:SF1">
    <property type="entry name" value="CYSTEINE RICH SECRETORY PROTEIN LCCL DOMAIN CONTAINING 2"/>
    <property type="match status" value="1"/>
</dbReference>
<dbReference type="EMBL" id="AP022870">
    <property type="protein sequence ID" value="BCB78321.1"/>
    <property type="molecule type" value="Genomic_DNA"/>
</dbReference>
<feature type="domain" description="LCCL" evidence="2">
    <location>
        <begin position="66"/>
        <end position="125"/>
    </location>
</feature>
<reference evidence="3 4" key="1">
    <citation type="submission" date="2020-03" db="EMBL/GenBank/DDBJ databases">
        <title>Whole genome shotgun sequence of Phytohabitans flavus NBRC 107702.</title>
        <authorList>
            <person name="Komaki H."/>
            <person name="Tamura T."/>
        </authorList>
    </citation>
    <scope>NUCLEOTIDE SEQUENCE [LARGE SCALE GENOMIC DNA]</scope>
    <source>
        <strain evidence="3 4">NBRC 107702</strain>
    </source>
</reference>
<dbReference type="Gene3D" id="2.170.130.20">
    <property type="entry name" value="LCCL-like domain"/>
    <property type="match status" value="5"/>
</dbReference>
<dbReference type="PANTHER" id="PTHR31331">
    <property type="entry name" value="LCCL DOMAIN PROTEIN (AFU_ORTHOLOGUE AFUA_5G08630)"/>
    <property type="match status" value="1"/>
</dbReference>
<feature type="signal peptide" evidence="1">
    <location>
        <begin position="1"/>
        <end position="31"/>
    </location>
</feature>
<accession>A0A6F8XX60</accession>
<evidence type="ECO:0000313" key="3">
    <source>
        <dbReference type="EMBL" id="BCB78321.1"/>
    </source>
</evidence>
<dbReference type="InterPro" id="IPR004043">
    <property type="entry name" value="LCCL"/>
</dbReference>
<dbReference type="InterPro" id="IPR036609">
    <property type="entry name" value="LCCL_sf"/>
</dbReference>